<comment type="caution">
    <text evidence="1">The sequence shown here is derived from an EMBL/GenBank/DDBJ whole genome shotgun (WGS) entry which is preliminary data.</text>
</comment>
<dbReference type="EMBL" id="JADYXP020000006">
    <property type="protein sequence ID" value="KAL0122871.1"/>
    <property type="molecule type" value="Genomic_DNA"/>
</dbReference>
<proteinExistence type="predicted"/>
<accession>A0AAW2G3K7</accession>
<evidence type="ECO:0000313" key="1">
    <source>
        <dbReference type="EMBL" id="KAL0122871.1"/>
    </source>
</evidence>
<dbReference type="Proteomes" id="UP001430953">
    <property type="component" value="Unassembled WGS sequence"/>
</dbReference>
<keyword evidence="2" id="KW-1185">Reference proteome</keyword>
<protein>
    <submittedName>
        <fullName evidence="1">Uncharacterized protein</fullName>
    </submittedName>
</protein>
<name>A0AAW2G3K7_9HYME</name>
<dbReference type="AlphaFoldDB" id="A0AAW2G3K7"/>
<organism evidence="1 2">
    <name type="scientific">Cardiocondyla obscurior</name>
    <dbReference type="NCBI Taxonomy" id="286306"/>
    <lineage>
        <taxon>Eukaryota</taxon>
        <taxon>Metazoa</taxon>
        <taxon>Ecdysozoa</taxon>
        <taxon>Arthropoda</taxon>
        <taxon>Hexapoda</taxon>
        <taxon>Insecta</taxon>
        <taxon>Pterygota</taxon>
        <taxon>Neoptera</taxon>
        <taxon>Endopterygota</taxon>
        <taxon>Hymenoptera</taxon>
        <taxon>Apocrita</taxon>
        <taxon>Aculeata</taxon>
        <taxon>Formicoidea</taxon>
        <taxon>Formicidae</taxon>
        <taxon>Myrmicinae</taxon>
        <taxon>Cardiocondyla</taxon>
    </lineage>
</organism>
<sequence length="82" mass="9663">MTCPNLIESYKCPCLHLTPRNLQPTDRQASKRARRCWRWRFQAGHQQMPVKAVKIINLERQIINISVLATLDQLFDKIILSF</sequence>
<reference evidence="1 2" key="1">
    <citation type="submission" date="2023-03" db="EMBL/GenBank/DDBJ databases">
        <title>High recombination rates correlate with genetic variation in Cardiocondyla obscurior ants.</title>
        <authorList>
            <person name="Errbii M."/>
        </authorList>
    </citation>
    <scope>NUCLEOTIDE SEQUENCE [LARGE SCALE GENOMIC DNA]</scope>
    <source>
        <strain evidence="1">Alpha-2009</strain>
        <tissue evidence="1">Whole body</tissue>
    </source>
</reference>
<evidence type="ECO:0000313" key="2">
    <source>
        <dbReference type="Proteomes" id="UP001430953"/>
    </source>
</evidence>
<gene>
    <name evidence="1" type="ORF">PUN28_007507</name>
</gene>